<name>A0A6A3C2L0_HIBSY</name>
<keyword evidence="2" id="KW-1185">Reference proteome</keyword>
<dbReference type="EMBL" id="VEPZ02000545">
    <property type="protein sequence ID" value="KAE8723116.1"/>
    <property type="molecule type" value="Genomic_DNA"/>
</dbReference>
<accession>A0A6A3C2L0</accession>
<dbReference type="AlphaFoldDB" id="A0A6A3C2L0"/>
<dbReference type="InterPro" id="IPR050600">
    <property type="entry name" value="SETD3_SETD6_MTase"/>
</dbReference>
<evidence type="ECO:0000313" key="2">
    <source>
        <dbReference type="Proteomes" id="UP000436088"/>
    </source>
</evidence>
<dbReference type="GO" id="GO:0016874">
    <property type="term" value="F:ligase activity"/>
    <property type="evidence" value="ECO:0007669"/>
    <property type="project" value="UniProtKB-KW"/>
</dbReference>
<comment type="caution">
    <text evidence="1">The sequence shown here is derived from an EMBL/GenBank/DDBJ whole genome shotgun (WGS) entry which is preliminary data.</text>
</comment>
<gene>
    <name evidence="1" type="ORF">F3Y22_tig00013040pilonHSYRG00008</name>
</gene>
<dbReference type="InterPro" id="IPR046341">
    <property type="entry name" value="SET_dom_sf"/>
</dbReference>
<dbReference type="PANTHER" id="PTHR13271:SF9">
    <property type="entry name" value="RUBISCO METHYLTRANSFERASE FAMILY PROTEIN"/>
    <property type="match status" value="1"/>
</dbReference>
<dbReference type="Proteomes" id="UP000436088">
    <property type="component" value="Unassembled WGS sequence"/>
</dbReference>
<organism evidence="1 2">
    <name type="scientific">Hibiscus syriacus</name>
    <name type="common">Rose of Sharon</name>
    <dbReference type="NCBI Taxonomy" id="106335"/>
    <lineage>
        <taxon>Eukaryota</taxon>
        <taxon>Viridiplantae</taxon>
        <taxon>Streptophyta</taxon>
        <taxon>Embryophyta</taxon>
        <taxon>Tracheophyta</taxon>
        <taxon>Spermatophyta</taxon>
        <taxon>Magnoliopsida</taxon>
        <taxon>eudicotyledons</taxon>
        <taxon>Gunneridae</taxon>
        <taxon>Pentapetalae</taxon>
        <taxon>rosids</taxon>
        <taxon>malvids</taxon>
        <taxon>Malvales</taxon>
        <taxon>Malvaceae</taxon>
        <taxon>Malvoideae</taxon>
        <taxon>Hibiscus</taxon>
    </lineage>
</organism>
<reference evidence="1" key="1">
    <citation type="submission" date="2019-09" db="EMBL/GenBank/DDBJ databases">
        <title>Draft genome information of white flower Hibiscus syriacus.</title>
        <authorList>
            <person name="Kim Y.-M."/>
        </authorList>
    </citation>
    <scope>NUCLEOTIDE SEQUENCE [LARGE SCALE GENOMIC DNA]</scope>
    <source>
        <strain evidence="1">YM2019G1</strain>
    </source>
</reference>
<sequence length="383" mass="43077">MLLLLPLAFLTPKNNIFTSQFSFKQLPKWSSLVSITNSIYPLPHPSLLSHNNPNPRIIFRKRNNPCVASVSDTFVSGSNKEVISKKDDDFGDLKSWMHKNGLPPCKVVLRERPSHDEKHRPIHYVAASEDLRAGDVAFSVPNSLVVTLERVLGNETVAELLATNKLSELACLALYLMYEKKQGKKSVWYPYIRELDRQRGRGPLAVESPLLWSEDELAYLTGSPTKQYPYDIPTEAFTFEIFKQTFVAVQSCVVHLQKVLLARRFALVPLGPPLLAYRSNCKAMLSAVSGSIELVVDHPYKAGEPIVAWCGPQPNSKLLINYGFVDDDNSYDLLVVEAALNTEDPQYQDKRLVVQRNGLCGEGKRSCLRYASIFAIVLCFRSF</sequence>
<protein>
    <submittedName>
        <fullName evidence="1">AMP-dependent synthetase and ligase family protein isoform 1</fullName>
    </submittedName>
</protein>
<evidence type="ECO:0000313" key="1">
    <source>
        <dbReference type="EMBL" id="KAE8723116.1"/>
    </source>
</evidence>
<dbReference type="Gene3D" id="3.90.1410.10">
    <property type="entry name" value="set domain protein methyltransferase, domain 1"/>
    <property type="match status" value="2"/>
</dbReference>
<keyword evidence="1" id="KW-0436">Ligase</keyword>
<dbReference type="GO" id="GO:0009570">
    <property type="term" value="C:chloroplast stroma"/>
    <property type="evidence" value="ECO:0007669"/>
    <property type="project" value="TreeGrafter"/>
</dbReference>
<dbReference type="PANTHER" id="PTHR13271">
    <property type="entry name" value="UNCHARACTERIZED PUTATIVE METHYLTRANSFERASE"/>
    <property type="match status" value="1"/>
</dbReference>
<proteinExistence type="predicted"/>
<dbReference type="SUPFAM" id="SSF82199">
    <property type="entry name" value="SET domain"/>
    <property type="match status" value="1"/>
</dbReference>
<dbReference type="GO" id="GO:0016279">
    <property type="term" value="F:protein-lysine N-methyltransferase activity"/>
    <property type="evidence" value="ECO:0007669"/>
    <property type="project" value="TreeGrafter"/>
</dbReference>